<evidence type="ECO:0000313" key="2">
    <source>
        <dbReference type="EMBL" id="CAG9810578.1"/>
    </source>
</evidence>
<proteinExistence type="predicted"/>
<dbReference type="EMBL" id="OU895880">
    <property type="protein sequence ID" value="CAG9810578.1"/>
    <property type="molecule type" value="Genomic_DNA"/>
</dbReference>
<keyword evidence="1" id="KW-0812">Transmembrane</keyword>
<sequence length="212" mass="23642">MRVPTFSRFCFCLNLQTGNTICAWMFLLAYIAIFLIALFSLVFGIDIIHIDQFRVTETLQNVTLVQEEVQEVKETRIGVADSIGTIIISAILAVVCFLFIHGIKLHDIGKMMPYIIQNGVFGVLFIGAAIYFISIIFLVKTIVFTYISIASYSLYEVFAFEEAQKQENVQMNENFNEYGHTYEAESYSGQHGAVNGGQGGGYEGNGGEFHGP</sequence>
<keyword evidence="3" id="KW-1185">Reference proteome</keyword>
<name>A0A9N9S5P3_9DIPT</name>
<reference evidence="2" key="2">
    <citation type="submission" date="2022-10" db="EMBL/GenBank/DDBJ databases">
        <authorList>
            <consortium name="ENA_rothamsted_submissions"/>
            <consortium name="culmorum"/>
            <person name="King R."/>
        </authorList>
    </citation>
    <scope>NUCLEOTIDE SEQUENCE</scope>
</reference>
<dbReference type="AlphaFoldDB" id="A0A9N9S5P3"/>
<feature type="transmembrane region" description="Helical" evidence="1">
    <location>
        <begin position="23"/>
        <end position="45"/>
    </location>
</feature>
<evidence type="ECO:0000313" key="3">
    <source>
        <dbReference type="Proteomes" id="UP001153620"/>
    </source>
</evidence>
<dbReference type="Proteomes" id="UP001153620">
    <property type="component" value="Chromosome 4"/>
</dbReference>
<keyword evidence="1" id="KW-0472">Membrane</keyword>
<accession>A0A9N9S5P3</accession>
<reference evidence="2" key="1">
    <citation type="submission" date="2022-01" db="EMBL/GenBank/DDBJ databases">
        <authorList>
            <person name="King R."/>
        </authorList>
    </citation>
    <scope>NUCLEOTIDE SEQUENCE</scope>
</reference>
<evidence type="ECO:0000256" key="1">
    <source>
        <dbReference type="SAM" id="Phobius"/>
    </source>
</evidence>
<feature type="transmembrane region" description="Helical" evidence="1">
    <location>
        <begin position="115"/>
        <end position="139"/>
    </location>
</feature>
<keyword evidence="1" id="KW-1133">Transmembrane helix</keyword>
<gene>
    <name evidence="2" type="ORF">CHIRRI_LOCUS13391</name>
</gene>
<protein>
    <submittedName>
        <fullName evidence="2">Uncharacterized protein</fullName>
    </submittedName>
</protein>
<organism evidence="2 3">
    <name type="scientific">Chironomus riparius</name>
    <dbReference type="NCBI Taxonomy" id="315576"/>
    <lineage>
        <taxon>Eukaryota</taxon>
        <taxon>Metazoa</taxon>
        <taxon>Ecdysozoa</taxon>
        <taxon>Arthropoda</taxon>
        <taxon>Hexapoda</taxon>
        <taxon>Insecta</taxon>
        <taxon>Pterygota</taxon>
        <taxon>Neoptera</taxon>
        <taxon>Endopterygota</taxon>
        <taxon>Diptera</taxon>
        <taxon>Nematocera</taxon>
        <taxon>Chironomoidea</taxon>
        <taxon>Chironomidae</taxon>
        <taxon>Chironominae</taxon>
        <taxon>Chironomus</taxon>
    </lineage>
</organism>
<dbReference type="OrthoDB" id="10471498at2759"/>
<feature type="transmembrane region" description="Helical" evidence="1">
    <location>
        <begin position="83"/>
        <end position="103"/>
    </location>
</feature>